<keyword evidence="2" id="KW-1185">Reference proteome</keyword>
<dbReference type="EMBL" id="JAUJWW010000013">
    <property type="protein sequence ID" value="MDN7229411.1"/>
    <property type="molecule type" value="Genomic_DNA"/>
</dbReference>
<reference evidence="1 2" key="1">
    <citation type="submission" date="2023-06" db="EMBL/GenBank/DDBJ databases">
        <title>Novel species in genus Planococcus.</title>
        <authorList>
            <person name="Ning S."/>
        </authorList>
    </citation>
    <scope>NUCLEOTIDE SEQUENCE [LARGE SCALE GENOMIC DNA]</scope>
    <source>
        <strain evidence="1 2">N064</strain>
    </source>
</reference>
<comment type="caution">
    <text evidence="1">The sequence shown here is derived from an EMBL/GenBank/DDBJ whole genome shotgun (WGS) entry which is preliminary data.</text>
</comment>
<name>A0ABT8MX34_9BACL</name>
<gene>
    <name evidence="1" type="ORF">QWY15_19295</name>
</gene>
<evidence type="ECO:0000313" key="2">
    <source>
        <dbReference type="Proteomes" id="UP001172054"/>
    </source>
</evidence>
<sequence>MKRLFRWTFILFISAALYPIIYKGSAVVSNGPLKKDQIICDENDLTTYETVTNSEGTQFVIRQTTILEIDEPDVPVPQTEEELIQLARDMYNQAGEGDEIIYVGESTADYEKLGQVVYPSGFVEEKTQCKP</sequence>
<dbReference type="RefSeq" id="WP_301727371.1">
    <property type="nucleotide sequence ID" value="NZ_JAUJWW010000013.1"/>
</dbReference>
<accession>A0ABT8MX34</accession>
<organism evidence="1 2">
    <name type="scientific">Planococcus liqunii</name>
    <dbReference type="NCBI Taxonomy" id="3058394"/>
    <lineage>
        <taxon>Bacteria</taxon>
        <taxon>Bacillati</taxon>
        <taxon>Bacillota</taxon>
        <taxon>Bacilli</taxon>
        <taxon>Bacillales</taxon>
        <taxon>Caryophanaceae</taxon>
        <taxon>Planococcus</taxon>
    </lineage>
</organism>
<protein>
    <submittedName>
        <fullName evidence="1">Uncharacterized protein</fullName>
    </submittedName>
</protein>
<evidence type="ECO:0000313" key="1">
    <source>
        <dbReference type="EMBL" id="MDN7229411.1"/>
    </source>
</evidence>
<dbReference type="Proteomes" id="UP001172054">
    <property type="component" value="Unassembled WGS sequence"/>
</dbReference>
<proteinExistence type="predicted"/>